<dbReference type="InterPro" id="IPR045339">
    <property type="entry name" value="DUF6534"/>
</dbReference>
<accession>A0A8E2AKI6</accession>
<feature type="transmembrane region" description="Helical" evidence="2">
    <location>
        <begin position="215"/>
        <end position="237"/>
    </location>
</feature>
<keyword evidence="2" id="KW-1133">Transmembrane helix</keyword>
<sequence length="329" mass="36416">MPLSLQHLESNPVLYIGPSIASLFVEAIEIGILISQSFTFWERAGGERTTVRVLVAWVTCMALVQTGFSFYSVWRTFVVNFGNWILSEDFSWTDRVRSTMTASMASPIQAFLIWRCWTLIDKSWIILVLLSLLLLTTTIASVLVTIETFDMDFSVIINTSVAPPKVPIDSRFILSLTSSAVLDVAITGILLIFLSRSKQHVLSSRVRRILKRLTILIWEAALPPCICAIMTTVTYLALVNDNYWDLAFQAILGKLYVISLFVTLNGRAELQDHVPGISTGHISNVAWATTGPIHVGFSESICSPISQSSSPVGPRALRTAGIEEPKHAK</sequence>
<protein>
    <recommendedName>
        <fullName evidence="3">DUF6534 domain-containing protein</fullName>
    </recommendedName>
</protein>
<feature type="domain" description="DUF6534" evidence="3">
    <location>
        <begin position="179"/>
        <end position="268"/>
    </location>
</feature>
<evidence type="ECO:0000313" key="4">
    <source>
        <dbReference type="EMBL" id="OCH83990.1"/>
    </source>
</evidence>
<dbReference type="Pfam" id="PF20152">
    <property type="entry name" value="DUF6534"/>
    <property type="match status" value="1"/>
</dbReference>
<dbReference type="EMBL" id="KV722745">
    <property type="protein sequence ID" value="OCH83990.1"/>
    <property type="molecule type" value="Genomic_DNA"/>
</dbReference>
<feature type="transmembrane region" description="Helical" evidence="2">
    <location>
        <begin position="243"/>
        <end position="264"/>
    </location>
</feature>
<dbReference type="OrthoDB" id="3155837at2759"/>
<dbReference type="AlphaFoldDB" id="A0A8E2AKI6"/>
<proteinExistence type="predicted"/>
<gene>
    <name evidence="4" type="ORF">OBBRIDRAFT_458786</name>
</gene>
<keyword evidence="2" id="KW-0472">Membrane</keyword>
<evidence type="ECO:0000259" key="3">
    <source>
        <dbReference type="Pfam" id="PF20152"/>
    </source>
</evidence>
<evidence type="ECO:0000256" key="1">
    <source>
        <dbReference type="SAM" id="MobiDB-lite"/>
    </source>
</evidence>
<feature type="transmembrane region" description="Helical" evidence="2">
    <location>
        <begin position="20"/>
        <end position="41"/>
    </location>
</feature>
<dbReference type="PANTHER" id="PTHR40465:SF1">
    <property type="entry name" value="DUF6534 DOMAIN-CONTAINING PROTEIN"/>
    <property type="match status" value="1"/>
</dbReference>
<keyword evidence="2" id="KW-0812">Transmembrane</keyword>
<feature type="transmembrane region" description="Helical" evidence="2">
    <location>
        <begin position="53"/>
        <end position="74"/>
    </location>
</feature>
<evidence type="ECO:0000313" key="5">
    <source>
        <dbReference type="Proteomes" id="UP000250043"/>
    </source>
</evidence>
<organism evidence="4 5">
    <name type="scientific">Obba rivulosa</name>
    <dbReference type="NCBI Taxonomy" id="1052685"/>
    <lineage>
        <taxon>Eukaryota</taxon>
        <taxon>Fungi</taxon>
        <taxon>Dikarya</taxon>
        <taxon>Basidiomycota</taxon>
        <taxon>Agaricomycotina</taxon>
        <taxon>Agaricomycetes</taxon>
        <taxon>Polyporales</taxon>
        <taxon>Gelatoporiaceae</taxon>
        <taxon>Obba</taxon>
    </lineage>
</organism>
<name>A0A8E2AKI6_9APHY</name>
<feature type="transmembrane region" description="Helical" evidence="2">
    <location>
        <begin position="172"/>
        <end position="194"/>
    </location>
</feature>
<evidence type="ECO:0000256" key="2">
    <source>
        <dbReference type="SAM" id="Phobius"/>
    </source>
</evidence>
<dbReference type="PANTHER" id="PTHR40465">
    <property type="entry name" value="CHROMOSOME 1, WHOLE GENOME SHOTGUN SEQUENCE"/>
    <property type="match status" value="1"/>
</dbReference>
<feature type="region of interest" description="Disordered" evidence="1">
    <location>
        <begin position="305"/>
        <end position="329"/>
    </location>
</feature>
<feature type="transmembrane region" description="Helical" evidence="2">
    <location>
        <begin position="124"/>
        <end position="146"/>
    </location>
</feature>
<dbReference type="Proteomes" id="UP000250043">
    <property type="component" value="Unassembled WGS sequence"/>
</dbReference>
<reference evidence="4 5" key="1">
    <citation type="submission" date="2016-07" db="EMBL/GenBank/DDBJ databases">
        <title>Draft genome of the white-rot fungus Obba rivulosa 3A-2.</title>
        <authorList>
            <consortium name="DOE Joint Genome Institute"/>
            <person name="Miettinen O."/>
            <person name="Riley R."/>
            <person name="Acob R."/>
            <person name="Barry K."/>
            <person name="Cullen D."/>
            <person name="De Vries R."/>
            <person name="Hainaut M."/>
            <person name="Hatakka A."/>
            <person name="Henrissat B."/>
            <person name="Hilden K."/>
            <person name="Kuo R."/>
            <person name="Labutti K."/>
            <person name="Lipzen A."/>
            <person name="Makela M.R."/>
            <person name="Sandor L."/>
            <person name="Spatafora J.W."/>
            <person name="Grigoriev I.V."/>
            <person name="Hibbett D.S."/>
        </authorList>
    </citation>
    <scope>NUCLEOTIDE SEQUENCE [LARGE SCALE GENOMIC DNA]</scope>
    <source>
        <strain evidence="4 5">3A-2</strain>
    </source>
</reference>
<keyword evidence="5" id="KW-1185">Reference proteome</keyword>